<name>A0A9Q6HRC8_9STAP</name>
<dbReference type="PANTHER" id="PTHR43792">
    <property type="entry name" value="GNAT FAMILY, PUTATIVE (AFU_ORTHOLOGUE AFUA_3G00765)-RELATED-RELATED"/>
    <property type="match status" value="1"/>
</dbReference>
<accession>A0A9Q6HRC8</accession>
<dbReference type="Gene3D" id="3.40.630.30">
    <property type="match status" value="1"/>
</dbReference>
<keyword evidence="1" id="KW-0808">Transferase</keyword>
<dbReference type="Proteomes" id="UP000241960">
    <property type="component" value="Unassembled WGS sequence"/>
</dbReference>
<organism evidence="5 6">
    <name type="scientific">Staphylococcus succinus</name>
    <dbReference type="NCBI Taxonomy" id="61015"/>
    <lineage>
        <taxon>Bacteria</taxon>
        <taxon>Bacillati</taxon>
        <taxon>Bacillota</taxon>
        <taxon>Bacilli</taxon>
        <taxon>Bacillales</taxon>
        <taxon>Staphylococcaceae</taxon>
        <taxon>Staphylococcus</taxon>
    </lineage>
</organism>
<evidence type="ECO:0000313" key="5">
    <source>
        <dbReference type="EMBL" id="PTI77516.1"/>
    </source>
</evidence>
<dbReference type="InterPro" id="IPR051531">
    <property type="entry name" value="N-acetyltransferase"/>
</dbReference>
<sequence>MKYHLSIEVMPQVKLVQPELYMAEELYHTIKENFSHLAQFLDFLKEDMTIADESAYLKMMMQQQVENKGRLFLIYHNDKLIGTVDLHKIDNKNKKAEIGYWIAKGYTGKSIITTCVKYICDFSFEVMGLNKLIIMADLRNKASKKVAEKVGFTFVATDFEDVFDGESYRDMNRYILLRKDYFQHHPQVI</sequence>
<dbReference type="InterPro" id="IPR016181">
    <property type="entry name" value="Acyl_CoA_acyltransferase"/>
</dbReference>
<evidence type="ECO:0000259" key="4">
    <source>
        <dbReference type="PROSITE" id="PS51186"/>
    </source>
</evidence>
<dbReference type="SUPFAM" id="SSF55729">
    <property type="entry name" value="Acyl-CoA N-acyltransferases (Nat)"/>
    <property type="match status" value="1"/>
</dbReference>
<proteinExistence type="inferred from homology"/>
<dbReference type="AlphaFoldDB" id="A0A9Q6HRC8"/>
<comment type="similarity">
    <text evidence="3">Belongs to the acetyltransferase family. RimJ subfamily.</text>
</comment>
<comment type="caution">
    <text evidence="5">The sequence shown here is derived from an EMBL/GenBank/DDBJ whole genome shotgun (WGS) entry which is preliminary data.</text>
</comment>
<dbReference type="Pfam" id="PF13302">
    <property type="entry name" value="Acetyltransf_3"/>
    <property type="match status" value="1"/>
</dbReference>
<dbReference type="PANTHER" id="PTHR43792:SF8">
    <property type="entry name" value="[RIBOSOMAL PROTEIN US5]-ALANINE N-ACETYLTRANSFERASE"/>
    <property type="match status" value="1"/>
</dbReference>
<protein>
    <submittedName>
        <fullName evidence="5">N-acetyltransferase</fullName>
    </submittedName>
</protein>
<evidence type="ECO:0000256" key="1">
    <source>
        <dbReference type="ARBA" id="ARBA00022679"/>
    </source>
</evidence>
<feature type="domain" description="N-acetyltransferase" evidence="4">
    <location>
        <begin position="25"/>
        <end position="179"/>
    </location>
</feature>
<dbReference type="EMBL" id="PZFQ01000002">
    <property type="protein sequence ID" value="PTI77516.1"/>
    <property type="molecule type" value="Genomic_DNA"/>
</dbReference>
<gene>
    <name evidence="5" type="ORF">BU058_00830</name>
</gene>
<keyword evidence="2" id="KW-0012">Acyltransferase</keyword>
<evidence type="ECO:0000313" key="6">
    <source>
        <dbReference type="Proteomes" id="UP000241960"/>
    </source>
</evidence>
<evidence type="ECO:0000256" key="3">
    <source>
        <dbReference type="ARBA" id="ARBA00038502"/>
    </source>
</evidence>
<dbReference type="RefSeq" id="WP_073505527.1">
    <property type="nucleotide sequence ID" value="NZ_CP018199.1"/>
</dbReference>
<reference evidence="5 6" key="1">
    <citation type="journal article" date="2016" name="Front. Microbiol.">
        <title>Comprehensive Phylogenetic Analysis of Bovine Non-aureus Staphylococci Species Based on Whole-Genome Sequencing.</title>
        <authorList>
            <person name="Naushad S."/>
            <person name="Barkema H.W."/>
            <person name="Luby C."/>
            <person name="Condas L.A."/>
            <person name="Nobrega D.B."/>
            <person name="Carson D.A."/>
            <person name="De Buck J."/>
        </authorList>
    </citation>
    <scope>NUCLEOTIDE SEQUENCE [LARGE SCALE GENOMIC DNA]</scope>
    <source>
        <strain evidence="5 6">SNUC 1231</strain>
    </source>
</reference>
<dbReference type="PROSITE" id="PS51186">
    <property type="entry name" value="GNAT"/>
    <property type="match status" value="1"/>
</dbReference>
<evidence type="ECO:0000256" key="2">
    <source>
        <dbReference type="ARBA" id="ARBA00023315"/>
    </source>
</evidence>
<dbReference type="InterPro" id="IPR000182">
    <property type="entry name" value="GNAT_dom"/>
</dbReference>
<dbReference type="GO" id="GO:0016747">
    <property type="term" value="F:acyltransferase activity, transferring groups other than amino-acyl groups"/>
    <property type="evidence" value="ECO:0007669"/>
    <property type="project" value="InterPro"/>
</dbReference>